<evidence type="ECO:0000313" key="5">
    <source>
        <dbReference type="EMBL" id="NBE53863.1"/>
    </source>
</evidence>
<evidence type="ECO:0000256" key="1">
    <source>
        <dbReference type="ARBA" id="ARBA00022450"/>
    </source>
</evidence>
<dbReference type="GO" id="GO:0044550">
    <property type="term" value="P:secondary metabolite biosynthetic process"/>
    <property type="evidence" value="ECO:0007669"/>
    <property type="project" value="TreeGrafter"/>
</dbReference>
<accession>A0A964UTH3</accession>
<dbReference type="GO" id="GO:0005737">
    <property type="term" value="C:cytoplasm"/>
    <property type="evidence" value="ECO:0007669"/>
    <property type="project" value="TreeGrafter"/>
</dbReference>
<keyword evidence="3" id="KW-0436">Ligase</keyword>
<dbReference type="OrthoDB" id="2085352at2"/>
<keyword evidence="1" id="KW-0596">Phosphopantetheine</keyword>
<dbReference type="PANTHER" id="PTHR45527">
    <property type="entry name" value="NONRIBOSOMAL PEPTIDE SYNTHETASE"/>
    <property type="match status" value="1"/>
</dbReference>
<dbReference type="AlphaFoldDB" id="A0A964UTH3"/>
<keyword evidence="2" id="KW-0597">Phosphoprotein</keyword>
<dbReference type="GO" id="GO:0043041">
    <property type="term" value="P:amino acid activation for nonribosomal peptide biosynthetic process"/>
    <property type="evidence" value="ECO:0007669"/>
    <property type="project" value="TreeGrafter"/>
</dbReference>
<dbReference type="PANTHER" id="PTHR45527:SF10">
    <property type="entry name" value="PYOCHELIN SYNTHASE PCHF"/>
    <property type="match status" value="1"/>
</dbReference>
<dbReference type="EMBL" id="JAAAHS010000171">
    <property type="protein sequence ID" value="NBE53863.1"/>
    <property type="molecule type" value="Genomic_DNA"/>
</dbReference>
<comment type="caution">
    <text evidence="5">The sequence shown here is derived from an EMBL/GenBank/DDBJ whole genome shotgun (WGS) entry which is preliminary data.</text>
</comment>
<evidence type="ECO:0000313" key="6">
    <source>
        <dbReference type="Proteomes" id="UP000598297"/>
    </source>
</evidence>
<dbReference type="Gene3D" id="1.10.1200.10">
    <property type="entry name" value="ACP-like"/>
    <property type="match status" value="1"/>
</dbReference>
<dbReference type="InterPro" id="IPR006162">
    <property type="entry name" value="Ppantetheine_attach_site"/>
</dbReference>
<sequence length="139" mass="15106">MTRLVRRVGEEFGVAVSLHGMSRRNLGDQVLLVHGLRTRLLAGKARPAVGAHQVSSFMKAEWSELLGRPVLSAASDFFALGGDSLLLTRLVRRVEKEFAVKVAVHDMLAAPTLGEQTLIVRARIEAAVRAALRTRGRAA</sequence>
<dbReference type="GO" id="GO:0031177">
    <property type="term" value="F:phosphopantetheine binding"/>
    <property type="evidence" value="ECO:0007669"/>
    <property type="project" value="TreeGrafter"/>
</dbReference>
<protein>
    <recommendedName>
        <fullName evidence="4">Carrier domain-containing protein</fullName>
    </recommendedName>
</protein>
<dbReference type="InterPro" id="IPR036736">
    <property type="entry name" value="ACP-like_sf"/>
</dbReference>
<dbReference type="Pfam" id="PF00550">
    <property type="entry name" value="PP-binding"/>
    <property type="match status" value="1"/>
</dbReference>
<keyword evidence="6" id="KW-1185">Reference proteome</keyword>
<organism evidence="5 6">
    <name type="scientific">Streptomyces boluensis</name>
    <dbReference type="NCBI Taxonomy" id="1775135"/>
    <lineage>
        <taxon>Bacteria</taxon>
        <taxon>Bacillati</taxon>
        <taxon>Actinomycetota</taxon>
        <taxon>Actinomycetes</taxon>
        <taxon>Kitasatosporales</taxon>
        <taxon>Streptomycetaceae</taxon>
        <taxon>Streptomyces</taxon>
    </lineage>
</organism>
<dbReference type="PROSITE" id="PS00012">
    <property type="entry name" value="PHOSPHOPANTETHEINE"/>
    <property type="match status" value="1"/>
</dbReference>
<evidence type="ECO:0000256" key="2">
    <source>
        <dbReference type="ARBA" id="ARBA00022553"/>
    </source>
</evidence>
<reference evidence="5" key="1">
    <citation type="submission" date="2020-01" db="EMBL/GenBank/DDBJ databases">
        <title>Whole-genome analyses of novel actinobacteria.</title>
        <authorList>
            <person name="Sahin N."/>
        </authorList>
    </citation>
    <scope>NUCLEOTIDE SEQUENCE</scope>
    <source>
        <strain evidence="5">YC537</strain>
    </source>
</reference>
<dbReference type="GO" id="GO:0000036">
    <property type="term" value="F:acyl carrier activity"/>
    <property type="evidence" value="ECO:0007669"/>
    <property type="project" value="TreeGrafter"/>
</dbReference>
<proteinExistence type="predicted"/>
<evidence type="ECO:0000259" key="4">
    <source>
        <dbReference type="PROSITE" id="PS50075"/>
    </source>
</evidence>
<dbReference type="PROSITE" id="PS50075">
    <property type="entry name" value="CARRIER"/>
    <property type="match status" value="1"/>
</dbReference>
<name>A0A964UTH3_9ACTN</name>
<gene>
    <name evidence="5" type="ORF">GUY60_21045</name>
</gene>
<evidence type="ECO:0000256" key="3">
    <source>
        <dbReference type="ARBA" id="ARBA00022598"/>
    </source>
</evidence>
<dbReference type="SUPFAM" id="SSF47336">
    <property type="entry name" value="ACP-like"/>
    <property type="match status" value="1"/>
</dbReference>
<dbReference type="InterPro" id="IPR009081">
    <property type="entry name" value="PP-bd_ACP"/>
</dbReference>
<dbReference type="Proteomes" id="UP000598297">
    <property type="component" value="Unassembled WGS sequence"/>
</dbReference>
<feature type="domain" description="Carrier" evidence="4">
    <location>
        <begin position="49"/>
        <end position="124"/>
    </location>
</feature>
<dbReference type="GO" id="GO:0016874">
    <property type="term" value="F:ligase activity"/>
    <property type="evidence" value="ECO:0007669"/>
    <property type="project" value="UniProtKB-KW"/>
</dbReference>